<dbReference type="EMBL" id="CAACYD010000007">
    <property type="protein sequence ID" value="VFA89664.1"/>
    <property type="molecule type" value="Genomic_DNA"/>
</dbReference>
<dbReference type="AlphaFoldDB" id="A0ABD7V5T4"/>
<sequence>MTEIKGLGYVRVLATDMDRWRELGYEVLGFAPGTGPEPDALHFRMDERPSRITVEHADRNRVSAVGWEVRDHLALRRLTAVLDSAGVEYAPMPLELCEARRVEGGITLKDPGGTPLEIFFGPVLDHSPVLTKYGQRFVTGQQGLGHVVMPTTNFDESYRFYTETLGFIPRGAFRMPSPPGSPPVRIRFLGVNRRHHSLAIMPSLEGRDPGLIHVMVEVDELDAVGRAYDQVMARDFPVSSTLGRHTNDKMISFYVRVPGGWDIEYGTGGQPVDETYYTAEEISADSYWGHEWMWARQAKEAAEAAQTNEAASAAADNEEVTL</sequence>
<dbReference type="PROSITE" id="PS51819">
    <property type="entry name" value="VOC"/>
    <property type="match status" value="2"/>
</dbReference>
<dbReference type="EC" id="1.13.11.-" evidence="2"/>
<reference evidence="2 3" key="1">
    <citation type="submission" date="2019-02" db="EMBL/GenBank/DDBJ databases">
        <authorList>
            <consortium name="Pathogen Informatics"/>
        </authorList>
    </citation>
    <scope>NUCLEOTIDE SEQUENCE [LARGE SCALE GENOMIC DNA]</scope>
    <source>
        <strain evidence="2 3">3012STDY6756503</strain>
    </source>
</reference>
<feature type="domain" description="VOC" evidence="1">
    <location>
        <begin position="143"/>
        <end position="268"/>
    </location>
</feature>
<dbReference type="CDD" id="cd07252">
    <property type="entry name" value="BphC1-RGP6_N_like"/>
    <property type="match status" value="1"/>
</dbReference>
<dbReference type="CDD" id="cd07237">
    <property type="entry name" value="BphC1-RGP6_C_like"/>
    <property type="match status" value="1"/>
</dbReference>
<dbReference type="InterPro" id="IPR037523">
    <property type="entry name" value="VOC_core"/>
</dbReference>
<organism evidence="2 3">
    <name type="scientific">Gordonia paraffinivorans</name>
    <dbReference type="NCBI Taxonomy" id="175628"/>
    <lineage>
        <taxon>Bacteria</taxon>
        <taxon>Bacillati</taxon>
        <taxon>Actinomycetota</taxon>
        <taxon>Actinomycetes</taxon>
        <taxon>Mycobacteriales</taxon>
        <taxon>Gordoniaceae</taxon>
        <taxon>Gordonia</taxon>
    </lineage>
</organism>
<protein>
    <submittedName>
        <fullName evidence="2">Iron-dependent extradiol dioxygenase</fullName>
        <ecNumber evidence="2">1.13.11.-</ecNumber>
    </submittedName>
</protein>
<accession>A0ABD7V5T4</accession>
<keyword evidence="2" id="KW-0223">Dioxygenase</keyword>
<dbReference type="Pfam" id="PF00903">
    <property type="entry name" value="Glyoxalase"/>
    <property type="match status" value="1"/>
</dbReference>
<comment type="caution">
    <text evidence="2">The sequence shown here is derived from an EMBL/GenBank/DDBJ whole genome shotgun (WGS) entry which is preliminary data.</text>
</comment>
<dbReference type="InterPro" id="IPR004360">
    <property type="entry name" value="Glyas_Fos-R_dOase_dom"/>
</dbReference>
<evidence type="ECO:0000313" key="2">
    <source>
        <dbReference type="EMBL" id="VFA89664.1"/>
    </source>
</evidence>
<dbReference type="GeneID" id="60751212"/>
<dbReference type="InterPro" id="IPR029068">
    <property type="entry name" value="Glyas_Bleomycin-R_OHBP_Dase"/>
</dbReference>
<dbReference type="Proteomes" id="UP000360750">
    <property type="component" value="Unassembled WGS sequence"/>
</dbReference>
<feature type="domain" description="VOC" evidence="1">
    <location>
        <begin position="6"/>
        <end position="121"/>
    </location>
</feature>
<gene>
    <name evidence="2" type="primary">hsaC_1</name>
    <name evidence="2" type="ORF">NCTC8139_03232</name>
</gene>
<dbReference type="SUPFAM" id="SSF54593">
    <property type="entry name" value="Glyoxalase/Bleomycin resistance protein/Dihydroxybiphenyl dioxygenase"/>
    <property type="match status" value="2"/>
</dbReference>
<dbReference type="Gene3D" id="3.10.180.10">
    <property type="entry name" value="2,3-Dihydroxybiphenyl 1,2-Dioxygenase, domain 1"/>
    <property type="match status" value="2"/>
</dbReference>
<dbReference type="RefSeq" id="WP_131734879.1">
    <property type="nucleotide sequence ID" value="NZ_CAACYD010000007.1"/>
</dbReference>
<evidence type="ECO:0000313" key="3">
    <source>
        <dbReference type="Proteomes" id="UP000360750"/>
    </source>
</evidence>
<dbReference type="Pfam" id="PF22632">
    <property type="entry name" value="BphC_D1"/>
    <property type="match status" value="1"/>
</dbReference>
<name>A0ABD7V5T4_9ACTN</name>
<proteinExistence type="predicted"/>
<dbReference type="GO" id="GO:0051213">
    <property type="term" value="F:dioxygenase activity"/>
    <property type="evidence" value="ECO:0007669"/>
    <property type="project" value="UniProtKB-KW"/>
</dbReference>
<keyword evidence="2" id="KW-0560">Oxidoreductase</keyword>
<evidence type="ECO:0000259" key="1">
    <source>
        <dbReference type="PROSITE" id="PS51819"/>
    </source>
</evidence>